<dbReference type="AlphaFoldDB" id="X6LZF7"/>
<dbReference type="InterPro" id="IPR020472">
    <property type="entry name" value="WD40_PAC1"/>
</dbReference>
<evidence type="ECO:0000256" key="1">
    <source>
        <dbReference type="ARBA" id="ARBA00022574"/>
    </source>
</evidence>
<accession>X6LZF7</accession>
<dbReference type="GO" id="GO:1990234">
    <property type="term" value="C:transferase complex"/>
    <property type="evidence" value="ECO:0007669"/>
    <property type="project" value="UniProtKB-ARBA"/>
</dbReference>
<protein>
    <submittedName>
        <fullName evidence="5">WD repeat-containing protein</fullName>
    </submittedName>
</protein>
<proteinExistence type="predicted"/>
<dbReference type="InterPro" id="IPR019775">
    <property type="entry name" value="WD40_repeat_CS"/>
</dbReference>
<dbReference type="PRINTS" id="PR00320">
    <property type="entry name" value="GPROTEINBRPT"/>
</dbReference>
<organism evidence="5 6">
    <name type="scientific">Reticulomyxa filosa</name>
    <dbReference type="NCBI Taxonomy" id="46433"/>
    <lineage>
        <taxon>Eukaryota</taxon>
        <taxon>Sar</taxon>
        <taxon>Rhizaria</taxon>
        <taxon>Retaria</taxon>
        <taxon>Foraminifera</taxon>
        <taxon>Monothalamids</taxon>
        <taxon>Reticulomyxidae</taxon>
        <taxon>Reticulomyxa</taxon>
    </lineage>
</organism>
<dbReference type="SMART" id="SM00320">
    <property type="entry name" value="WD40"/>
    <property type="match status" value="6"/>
</dbReference>
<feature type="repeat" description="WD" evidence="3">
    <location>
        <begin position="258"/>
        <end position="301"/>
    </location>
</feature>
<dbReference type="InterPro" id="IPR036322">
    <property type="entry name" value="WD40_repeat_dom_sf"/>
</dbReference>
<feature type="non-terminal residue" evidence="5">
    <location>
        <position position="1"/>
    </location>
</feature>
<feature type="repeat" description="WD" evidence="3">
    <location>
        <begin position="439"/>
        <end position="486"/>
    </location>
</feature>
<gene>
    <name evidence="5" type="ORF">RFI_30860</name>
</gene>
<comment type="caution">
    <text evidence="5">The sequence shown here is derived from an EMBL/GenBank/DDBJ whole genome shotgun (WGS) entry which is preliminary data.</text>
</comment>
<dbReference type="PROSITE" id="PS50294">
    <property type="entry name" value="WD_REPEATS_REGION"/>
    <property type="match status" value="3"/>
</dbReference>
<dbReference type="EMBL" id="ASPP01027056">
    <property type="protein sequence ID" value="ETO06532.1"/>
    <property type="molecule type" value="Genomic_DNA"/>
</dbReference>
<keyword evidence="4" id="KW-0175">Coiled coil</keyword>
<feature type="coiled-coil region" evidence="4">
    <location>
        <begin position="155"/>
        <end position="232"/>
    </location>
</feature>
<keyword evidence="2" id="KW-0677">Repeat</keyword>
<feature type="repeat" description="WD" evidence="3">
    <location>
        <begin position="302"/>
        <end position="349"/>
    </location>
</feature>
<dbReference type="Gene3D" id="2.130.10.10">
    <property type="entry name" value="YVTN repeat-like/Quinoprotein amine dehydrogenase"/>
    <property type="match status" value="2"/>
</dbReference>
<evidence type="ECO:0000256" key="2">
    <source>
        <dbReference type="ARBA" id="ARBA00022737"/>
    </source>
</evidence>
<name>X6LZF7_RETFI</name>
<dbReference type="InterPro" id="IPR015943">
    <property type="entry name" value="WD40/YVTN_repeat-like_dom_sf"/>
</dbReference>
<dbReference type="Pfam" id="PF00400">
    <property type="entry name" value="WD40"/>
    <property type="match status" value="6"/>
</dbReference>
<dbReference type="PANTHER" id="PTHR22847:SF637">
    <property type="entry name" value="WD REPEAT DOMAIN 5B"/>
    <property type="match status" value="1"/>
</dbReference>
<dbReference type="PANTHER" id="PTHR22847">
    <property type="entry name" value="WD40 REPEAT PROTEIN"/>
    <property type="match status" value="1"/>
</dbReference>
<keyword evidence="1 3" id="KW-0853">WD repeat</keyword>
<dbReference type="PROSITE" id="PS00678">
    <property type="entry name" value="WD_REPEATS_1"/>
    <property type="match status" value="4"/>
</dbReference>
<dbReference type="CDD" id="cd00200">
    <property type="entry name" value="WD40"/>
    <property type="match status" value="1"/>
</dbReference>
<dbReference type="PROSITE" id="PS50082">
    <property type="entry name" value="WD_REPEATS_2"/>
    <property type="match status" value="5"/>
</dbReference>
<dbReference type="Proteomes" id="UP000023152">
    <property type="component" value="Unassembled WGS sequence"/>
</dbReference>
<feature type="repeat" description="WD" evidence="3">
    <location>
        <begin position="412"/>
        <end position="438"/>
    </location>
</feature>
<reference evidence="5 6" key="1">
    <citation type="journal article" date="2013" name="Curr. Biol.">
        <title>The Genome of the Foraminiferan Reticulomyxa filosa.</title>
        <authorList>
            <person name="Glockner G."/>
            <person name="Hulsmann N."/>
            <person name="Schleicher M."/>
            <person name="Noegel A.A."/>
            <person name="Eichinger L."/>
            <person name="Gallinger C."/>
            <person name="Pawlowski J."/>
            <person name="Sierra R."/>
            <person name="Euteneuer U."/>
            <person name="Pillet L."/>
            <person name="Moustafa A."/>
            <person name="Platzer M."/>
            <person name="Groth M."/>
            <person name="Szafranski K."/>
            <person name="Schliwa M."/>
        </authorList>
    </citation>
    <scope>NUCLEOTIDE SEQUENCE [LARGE SCALE GENOMIC DNA]</scope>
</reference>
<dbReference type="InterPro" id="IPR001680">
    <property type="entry name" value="WD40_rpt"/>
</dbReference>
<feature type="repeat" description="WD" evidence="3">
    <location>
        <begin position="487"/>
        <end position="533"/>
    </location>
</feature>
<evidence type="ECO:0000256" key="3">
    <source>
        <dbReference type="PROSITE-ProRule" id="PRU00221"/>
    </source>
</evidence>
<evidence type="ECO:0000313" key="6">
    <source>
        <dbReference type="Proteomes" id="UP000023152"/>
    </source>
</evidence>
<evidence type="ECO:0000313" key="5">
    <source>
        <dbReference type="EMBL" id="ETO06532.1"/>
    </source>
</evidence>
<evidence type="ECO:0000256" key="4">
    <source>
        <dbReference type="SAM" id="Coils"/>
    </source>
</evidence>
<dbReference type="SUPFAM" id="SSF50978">
    <property type="entry name" value="WD40 repeat-like"/>
    <property type="match status" value="1"/>
</dbReference>
<keyword evidence="6" id="KW-1185">Reference proteome</keyword>
<sequence length="582" mass="66283">NITVQNCIEDLRVRCPRQVEQDSQVIKQENVDETIKCCFQGTLSCLNNHLVNDCQFGLVDCCFKSFGCDNTCVRKNLNDHLIKNMKQHFDLVTSLLQSYKIKAEQFNSHICQLKKENDELKIENGILKNEIYKMIEINKEMQVNYMRTIEIKNDMIQNEEKRNLYKNELNDTKDDIISNLEKTIGLLTQGNDELKQDNEKLIQDNEKLNHSYQTLLQELNKEEEKKPDKKETYQLTTTSLKSFSFDLFRSSLKLIKTFYGDTGRVCSIDYSTFDGGQFICSGSQDKTIRVWDVDANKQIQLFNGHSGQVTCVKFSTYHYYSHHYNAICSSLTDKIIGFWDIKNNQQLQILNGHTDTICGIEFSPFNGGRYLCSGSNDKPFVYGISKHLNFSPLQSNNNDNNKSNSIGLIGGNGYTICSGSFDKTIYVWDIETAKQSIVIKGHRSAVRSVKYGPNGSGIIGANTILSGSDDKSVRLWDIRSSQQIQVFNGHISYVCAVEYSPFVVENSGNIICSASWDNTIRFWDIRSNKELYAIKADEKDDGITCLKFLSLKKIENDNEEINGDCGVHLCYGSRKGNIKILG</sequence>